<dbReference type="EMBL" id="JASDAP010000006">
    <property type="protein sequence ID" value="KAK1901349.1"/>
    <property type="molecule type" value="Genomic_DNA"/>
</dbReference>
<reference evidence="1" key="1">
    <citation type="submission" date="2023-04" db="EMBL/GenBank/DDBJ databases">
        <title>Chromosome-level genome of Chaenocephalus aceratus.</title>
        <authorList>
            <person name="Park H."/>
        </authorList>
    </citation>
    <scope>NUCLEOTIDE SEQUENCE</scope>
    <source>
        <strain evidence="1">DE</strain>
        <tissue evidence="1">Muscle</tissue>
    </source>
</reference>
<accession>A0AAD9CKK7</accession>
<dbReference type="AlphaFoldDB" id="A0AAD9CKK7"/>
<comment type="caution">
    <text evidence="1">The sequence shown here is derived from an EMBL/GenBank/DDBJ whole genome shotgun (WGS) entry which is preliminary data.</text>
</comment>
<sequence length="73" mass="7824">MESLTGSPQLLLLLVSEEQHGVADRKSSAVPPLSLRNNMESLTGSPQLLLLLVSEEQHGVPDRKSSAAPPPRL</sequence>
<organism evidence="1 2">
    <name type="scientific">Dissostichus eleginoides</name>
    <name type="common">Patagonian toothfish</name>
    <name type="synonym">Dissostichus amissus</name>
    <dbReference type="NCBI Taxonomy" id="100907"/>
    <lineage>
        <taxon>Eukaryota</taxon>
        <taxon>Metazoa</taxon>
        <taxon>Chordata</taxon>
        <taxon>Craniata</taxon>
        <taxon>Vertebrata</taxon>
        <taxon>Euteleostomi</taxon>
        <taxon>Actinopterygii</taxon>
        <taxon>Neopterygii</taxon>
        <taxon>Teleostei</taxon>
        <taxon>Neoteleostei</taxon>
        <taxon>Acanthomorphata</taxon>
        <taxon>Eupercaria</taxon>
        <taxon>Perciformes</taxon>
        <taxon>Notothenioidei</taxon>
        <taxon>Nototheniidae</taxon>
        <taxon>Dissostichus</taxon>
    </lineage>
</organism>
<protein>
    <submittedName>
        <fullName evidence="1">Glutaminase</fullName>
    </submittedName>
</protein>
<dbReference type="Proteomes" id="UP001228049">
    <property type="component" value="Unassembled WGS sequence"/>
</dbReference>
<proteinExistence type="predicted"/>
<evidence type="ECO:0000313" key="2">
    <source>
        <dbReference type="Proteomes" id="UP001228049"/>
    </source>
</evidence>
<keyword evidence="2" id="KW-1185">Reference proteome</keyword>
<evidence type="ECO:0000313" key="1">
    <source>
        <dbReference type="EMBL" id="KAK1901349.1"/>
    </source>
</evidence>
<name>A0AAD9CKK7_DISEL</name>
<gene>
    <name evidence="1" type="ORF">KUDE01_004318</name>
</gene>